<proteinExistence type="predicted"/>
<evidence type="ECO:0000313" key="2">
    <source>
        <dbReference type="EMBL" id="CAB4142492.1"/>
    </source>
</evidence>
<reference evidence="2" key="1">
    <citation type="submission" date="2020-04" db="EMBL/GenBank/DDBJ databases">
        <authorList>
            <person name="Chiriac C."/>
            <person name="Salcher M."/>
            <person name="Ghai R."/>
            <person name="Kavagutti S V."/>
        </authorList>
    </citation>
    <scope>NUCLEOTIDE SEQUENCE</scope>
</reference>
<name>A0A6J5M8J0_9CAUD</name>
<accession>A0A6J5M8J0</accession>
<dbReference type="InterPro" id="IPR007731">
    <property type="entry name" value="DUF669"/>
</dbReference>
<dbReference type="Pfam" id="PF05037">
    <property type="entry name" value="DUF669"/>
    <property type="match status" value="1"/>
</dbReference>
<feature type="region of interest" description="Disordered" evidence="1">
    <location>
        <begin position="1"/>
        <end position="22"/>
    </location>
</feature>
<feature type="region of interest" description="Disordered" evidence="1">
    <location>
        <begin position="138"/>
        <end position="165"/>
    </location>
</feature>
<evidence type="ECO:0000256" key="1">
    <source>
        <dbReference type="SAM" id="MobiDB-lite"/>
    </source>
</evidence>
<sequence>MSFLQVNHNDAGSNQNKGEFPTIDEGTYEGIIKEVEVTQSKSGNDMIKVTVVIRDDVKQQFAKRKVWDYLVVTEKTKWKLNQVAKAIGMADGAKVATIQEFAKSILWAAVKVKIKHEQDTYQGETKTRERIDRYEQTDFPRESVADSDMPFATPAASKGSSTIPF</sequence>
<dbReference type="EMBL" id="LR796409">
    <property type="protein sequence ID" value="CAB4142492.1"/>
    <property type="molecule type" value="Genomic_DNA"/>
</dbReference>
<gene>
    <name evidence="2" type="ORF">UFOVP451_23</name>
</gene>
<feature type="compositionally biased region" description="Polar residues" evidence="1">
    <location>
        <begin position="1"/>
        <end position="17"/>
    </location>
</feature>
<evidence type="ECO:0008006" key="3">
    <source>
        <dbReference type="Google" id="ProtNLM"/>
    </source>
</evidence>
<organism evidence="2">
    <name type="scientific">uncultured Caudovirales phage</name>
    <dbReference type="NCBI Taxonomy" id="2100421"/>
    <lineage>
        <taxon>Viruses</taxon>
        <taxon>Duplodnaviria</taxon>
        <taxon>Heunggongvirae</taxon>
        <taxon>Uroviricota</taxon>
        <taxon>Caudoviricetes</taxon>
        <taxon>Peduoviridae</taxon>
        <taxon>Maltschvirus</taxon>
        <taxon>Maltschvirus maltsch</taxon>
    </lineage>
</organism>
<protein>
    <recommendedName>
        <fullName evidence="3">DUF669 domain-containing protein</fullName>
    </recommendedName>
</protein>